<feature type="domain" description="Mga helix-turn-helix" evidence="1">
    <location>
        <begin position="76"/>
        <end position="158"/>
    </location>
</feature>
<evidence type="ECO:0000313" key="2">
    <source>
        <dbReference type="EMBL" id="MDT2598500.1"/>
    </source>
</evidence>
<proteinExistence type="predicted"/>
<name>A0ABU3EUF6_9ENTE</name>
<sequence>MNSILFSEENKKQQIVALLTELENGTYSINQLVQRLPFSKETTLFLIEEINKDFQELFDYHLLNPQHKVIWSNDFFEINKYNQFLVQKSLPYQFILHMLMYPKFDLKDFSKKFFISVSSVRRLLRPFIASLERYNIRIRLSSMTVEGQEFEIRAMFHSILWIGSLGVEIMAILDSEDEMTLLKQIGFYDSIHINTNEALVFLLISKLRIEQEHYVDSFPLKAVYYPPKETVPMKHYLEKQKVPACHLETEMASLTYKMFYSETLLDIKDFRVPYLTLYMETLTKQNDELQVVLDELLTLLKDEGDISDPDSLQLISLNFYSAFLLFHLENQATPALREFQQEEALTIKLNPQLASVIKVFLTKVIRRTKFKWAAPTLNELTRTIVYIIQPYWQPESIVVNVGITPIPNSQLVQELLQLFSLLTFVNTTFEDKASPDIDLFISPFKEQVPDPDVPFFLVPISGLTDKVEQQLFAQLLNIFQKKFY</sequence>
<keyword evidence="3" id="KW-1185">Reference proteome</keyword>
<dbReference type="InterPro" id="IPR007737">
    <property type="entry name" value="Mga_HTH"/>
</dbReference>
<evidence type="ECO:0000313" key="3">
    <source>
        <dbReference type="Proteomes" id="UP001252875"/>
    </source>
</evidence>
<organism evidence="2 3">
    <name type="scientific">Enterococcus hulanensis</name>
    <dbReference type="NCBI Taxonomy" id="2559929"/>
    <lineage>
        <taxon>Bacteria</taxon>
        <taxon>Bacillati</taxon>
        <taxon>Bacillota</taxon>
        <taxon>Bacilli</taxon>
        <taxon>Lactobacillales</taxon>
        <taxon>Enterococcaceae</taxon>
        <taxon>Enterococcus</taxon>
    </lineage>
</organism>
<dbReference type="Pfam" id="PF05043">
    <property type="entry name" value="Mga"/>
    <property type="match status" value="1"/>
</dbReference>
<accession>A0ABU3EUF6</accession>
<comment type="caution">
    <text evidence="2">The sequence shown here is derived from an EMBL/GenBank/DDBJ whole genome shotgun (WGS) entry which is preliminary data.</text>
</comment>
<dbReference type="RefSeq" id="WP_088934759.1">
    <property type="nucleotide sequence ID" value="NZ_JAFLVW010000013.1"/>
</dbReference>
<protein>
    <submittedName>
        <fullName evidence="2">Helix-turn-helix domain-containing protein</fullName>
    </submittedName>
</protein>
<evidence type="ECO:0000259" key="1">
    <source>
        <dbReference type="Pfam" id="PF05043"/>
    </source>
</evidence>
<reference evidence="2 3" key="1">
    <citation type="submission" date="2023-03" db="EMBL/GenBank/DDBJ databases">
        <authorList>
            <person name="Shen W."/>
            <person name="Cai J."/>
        </authorList>
    </citation>
    <scope>NUCLEOTIDE SEQUENCE [LARGE SCALE GENOMIC DNA]</scope>
    <source>
        <strain evidence="2 3">D6-4</strain>
    </source>
</reference>
<dbReference type="EMBL" id="JARPYI010000001">
    <property type="protein sequence ID" value="MDT2598500.1"/>
    <property type="molecule type" value="Genomic_DNA"/>
</dbReference>
<gene>
    <name evidence="2" type="ORF">P7D85_01865</name>
</gene>
<dbReference type="Gene3D" id="1.10.10.10">
    <property type="entry name" value="Winged helix-like DNA-binding domain superfamily/Winged helix DNA-binding domain"/>
    <property type="match status" value="1"/>
</dbReference>
<dbReference type="InterPro" id="IPR036388">
    <property type="entry name" value="WH-like_DNA-bd_sf"/>
</dbReference>
<dbReference type="Proteomes" id="UP001252875">
    <property type="component" value="Unassembled WGS sequence"/>
</dbReference>